<comment type="caution">
    <text evidence="2">The sequence shown here is derived from an EMBL/GenBank/DDBJ whole genome shotgun (WGS) entry which is preliminary data.</text>
</comment>
<keyword evidence="3" id="KW-1185">Reference proteome</keyword>
<evidence type="ECO:0008006" key="4">
    <source>
        <dbReference type="Google" id="ProtNLM"/>
    </source>
</evidence>
<keyword evidence="1" id="KW-0472">Membrane</keyword>
<proteinExistence type="predicted"/>
<accession>A0A8H8U9X8</accession>
<feature type="transmembrane region" description="Helical" evidence="1">
    <location>
        <begin position="71"/>
        <end position="96"/>
    </location>
</feature>
<keyword evidence="1" id="KW-0812">Transmembrane</keyword>
<protein>
    <recommendedName>
        <fullName evidence="4">Apple domain-containing protein</fullName>
    </recommendedName>
</protein>
<evidence type="ECO:0000256" key="1">
    <source>
        <dbReference type="SAM" id="Phobius"/>
    </source>
</evidence>
<dbReference type="Proteomes" id="UP000462212">
    <property type="component" value="Unassembled WGS sequence"/>
</dbReference>
<name>A0A8H8U9X8_9HELO</name>
<reference evidence="2 3" key="1">
    <citation type="submission" date="2018-05" db="EMBL/GenBank/DDBJ databases">
        <title>Genome sequencing and assembly of the regulated plant pathogen Lachnellula willkommii and related sister species for the development of diagnostic species identification markers.</title>
        <authorList>
            <person name="Giroux E."/>
            <person name="Bilodeau G."/>
        </authorList>
    </citation>
    <scope>NUCLEOTIDE SEQUENCE [LARGE SCALE GENOMIC DNA]</scope>
    <source>
        <strain evidence="2 3">CBS 197.66</strain>
    </source>
</reference>
<keyword evidence="1" id="KW-1133">Transmembrane helix</keyword>
<evidence type="ECO:0000313" key="3">
    <source>
        <dbReference type="Proteomes" id="UP000462212"/>
    </source>
</evidence>
<organism evidence="2 3">
    <name type="scientific">Lachnellula subtilissima</name>
    <dbReference type="NCBI Taxonomy" id="602034"/>
    <lineage>
        <taxon>Eukaryota</taxon>
        <taxon>Fungi</taxon>
        <taxon>Dikarya</taxon>
        <taxon>Ascomycota</taxon>
        <taxon>Pezizomycotina</taxon>
        <taxon>Leotiomycetes</taxon>
        <taxon>Helotiales</taxon>
        <taxon>Lachnaceae</taxon>
        <taxon>Lachnellula</taxon>
    </lineage>
</organism>
<dbReference type="EMBL" id="QGMJ01000231">
    <property type="protein sequence ID" value="TVY39382.1"/>
    <property type="molecule type" value="Genomic_DNA"/>
</dbReference>
<evidence type="ECO:0000313" key="2">
    <source>
        <dbReference type="EMBL" id="TVY39382.1"/>
    </source>
</evidence>
<dbReference type="AlphaFoldDB" id="A0A8H8U9X8"/>
<dbReference type="OrthoDB" id="5424430at2759"/>
<gene>
    <name evidence="2" type="ORF">LSUB1_G004333</name>
</gene>
<sequence length="277" mass="29107">MTAPSSDPEMAHSSDLQVVPGFGLEHHYHVGLEVDTTKHNPTESHSNSEKQAYNSAIPYNRRLCGLAPRNFWIIAVVGTIVMIGAAVGGGVGGSLASKSNSTAESPATVAESSVQPLTTSTASIVQSTDSTTPSLTSTVALTTTQITGPSYTLLRDCPSSNNTLYGISLGSTNMNFRKVCGKTYLNTLSSSQNAVNQKSSSLDNCINLCATYNVQNASAIASGQNNVCNAVCWRNSLANDDFPGQCFGFTTQNSSSAFVVSDEAKCDSAAWVDQQLI</sequence>